<dbReference type="HAMAP" id="MF_00904">
    <property type="entry name" value="Modulator_MzrA"/>
    <property type="match status" value="1"/>
</dbReference>
<dbReference type="Pfam" id="PF13721">
    <property type="entry name" value="SecD-TM1"/>
    <property type="match status" value="1"/>
</dbReference>
<dbReference type="InterPro" id="IPR026574">
    <property type="entry name" value="Modulator_MzrA"/>
</dbReference>
<keyword evidence="5 6" id="KW-0472">Membrane</keyword>
<sequence length="128" mass="14059">MNPLRSSRRRWLPWMLAALLAILTISVLTPLMHSESGLQIRVARQNGTLPDGFYLYQQLNAQGIQIKSITPDRDALIIKFDSAEQSLAAQKVLRQLLPGGFTVAHLHDGETAHQLALSSRAGSDSSLS</sequence>
<evidence type="ECO:0000256" key="1">
    <source>
        <dbReference type="ARBA" id="ARBA00022475"/>
    </source>
</evidence>
<gene>
    <name evidence="6" type="primary">mzrA</name>
    <name evidence="8" type="ORF">EM595_3039</name>
</gene>
<accession>A0A0U5L947</accession>
<protein>
    <recommendedName>
        <fullName evidence="6">Modulator protein MzrA</fullName>
    </recommendedName>
</protein>
<dbReference type="Proteomes" id="UP000059419">
    <property type="component" value="Chromosome 1"/>
</dbReference>
<evidence type="ECO:0000259" key="7">
    <source>
        <dbReference type="Pfam" id="PF13721"/>
    </source>
</evidence>
<evidence type="ECO:0000256" key="5">
    <source>
        <dbReference type="ARBA" id="ARBA00023136"/>
    </source>
</evidence>
<dbReference type="RefSeq" id="WP_067433825.1">
    <property type="nucleotide sequence ID" value="NZ_CP072598.1"/>
</dbReference>
<dbReference type="GO" id="GO:0019901">
    <property type="term" value="F:protein kinase binding"/>
    <property type="evidence" value="ECO:0007669"/>
    <property type="project" value="UniProtKB-UniRule"/>
</dbReference>
<dbReference type="Gene3D" id="3.30.70.260">
    <property type="match status" value="1"/>
</dbReference>
<keyword evidence="3 6" id="KW-0812">Transmembrane</keyword>
<comment type="subunit">
    <text evidence="6">Interacts with EnvZ.</text>
</comment>
<keyword evidence="1 6" id="KW-1003">Cell membrane</keyword>
<organism evidence="8 9">
    <name type="scientific">Duffyella gerundensis</name>
    <dbReference type="NCBI Taxonomy" id="1619313"/>
    <lineage>
        <taxon>Bacteria</taxon>
        <taxon>Pseudomonadati</taxon>
        <taxon>Pseudomonadota</taxon>
        <taxon>Gammaproteobacteria</taxon>
        <taxon>Enterobacterales</taxon>
        <taxon>Erwiniaceae</taxon>
        <taxon>Duffyella</taxon>
    </lineage>
</organism>
<name>A0A0U5L947_9GAMM</name>
<dbReference type="NCBIfam" id="NF007915">
    <property type="entry name" value="PRK10629.1"/>
    <property type="match status" value="1"/>
</dbReference>
<evidence type="ECO:0000256" key="6">
    <source>
        <dbReference type="HAMAP-Rule" id="MF_00904"/>
    </source>
</evidence>
<dbReference type="KEGG" id="ege:EM595_3039"/>
<proteinExistence type="inferred from homology"/>
<keyword evidence="2 6" id="KW-0997">Cell inner membrane</keyword>
<evidence type="ECO:0000256" key="3">
    <source>
        <dbReference type="ARBA" id="ARBA00022692"/>
    </source>
</evidence>
<dbReference type="EMBL" id="LN907827">
    <property type="protein sequence ID" value="CUU25270.1"/>
    <property type="molecule type" value="Genomic_DNA"/>
</dbReference>
<feature type="domain" description="SecD export protein N-terminal TM" evidence="7">
    <location>
        <begin position="10"/>
        <end position="104"/>
    </location>
</feature>
<comment type="function">
    <text evidence="6">Modulates the activity of the EnvZ/OmpR two-component regulatory system, probably by directly modulating EnvZ enzymatic activity and increasing stability of phosphorylated OmpR.</text>
</comment>
<comment type="subcellular location">
    <subcellularLocation>
        <location evidence="6">Cell inner membrane</location>
        <topology evidence="6">Single-pass membrane protein</topology>
    </subcellularLocation>
</comment>
<evidence type="ECO:0000256" key="4">
    <source>
        <dbReference type="ARBA" id="ARBA00022989"/>
    </source>
</evidence>
<dbReference type="GeneID" id="84611994"/>
<dbReference type="PATRIC" id="fig|1619313.3.peg.3156"/>
<dbReference type="InterPro" id="IPR027398">
    <property type="entry name" value="SecD-TM"/>
</dbReference>
<evidence type="ECO:0000256" key="2">
    <source>
        <dbReference type="ARBA" id="ARBA00022519"/>
    </source>
</evidence>
<dbReference type="AlphaFoldDB" id="A0A0U5L947"/>
<keyword evidence="9" id="KW-1185">Reference proteome</keyword>
<comment type="similarity">
    <text evidence="6">Belongs to the MzrA family.</text>
</comment>
<dbReference type="GO" id="GO:0005886">
    <property type="term" value="C:plasma membrane"/>
    <property type="evidence" value="ECO:0007669"/>
    <property type="project" value="UniProtKB-SubCell"/>
</dbReference>
<keyword evidence="4 6" id="KW-1133">Transmembrane helix</keyword>
<dbReference type="OrthoDB" id="6414235at2"/>
<reference evidence="9" key="1">
    <citation type="submission" date="2015-11" db="EMBL/GenBank/DDBJ databases">
        <authorList>
            <person name="Blom J."/>
        </authorList>
    </citation>
    <scope>NUCLEOTIDE SEQUENCE [LARGE SCALE GENOMIC DNA]</scope>
</reference>
<evidence type="ECO:0000313" key="8">
    <source>
        <dbReference type="EMBL" id="CUU25270.1"/>
    </source>
</evidence>
<dbReference type="STRING" id="1619313.EM595_3039"/>
<evidence type="ECO:0000313" key="9">
    <source>
        <dbReference type="Proteomes" id="UP000059419"/>
    </source>
</evidence>